<dbReference type="InterPro" id="IPR050790">
    <property type="entry name" value="ExbB/TolQ_transport"/>
</dbReference>
<evidence type="ECO:0000256" key="4">
    <source>
        <dbReference type="ARBA" id="ARBA00022989"/>
    </source>
</evidence>
<evidence type="ECO:0000256" key="6">
    <source>
        <dbReference type="RuleBase" id="RU004057"/>
    </source>
</evidence>
<comment type="subcellular location">
    <subcellularLocation>
        <location evidence="1">Cell membrane</location>
        <topology evidence="1">Multi-pass membrane protein</topology>
    </subcellularLocation>
    <subcellularLocation>
        <location evidence="6">Membrane</location>
        <topology evidence="6">Multi-pass membrane protein</topology>
    </subcellularLocation>
</comment>
<evidence type="ECO:0000313" key="9">
    <source>
        <dbReference type="EMBL" id="BAU48452.1"/>
    </source>
</evidence>
<proteinExistence type="inferred from homology"/>
<name>A0A1B4V791_9GAMM</name>
<dbReference type="GO" id="GO:0017038">
    <property type="term" value="P:protein import"/>
    <property type="evidence" value="ECO:0007669"/>
    <property type="project" value="TreeGrafter"/>
</dbReference>
<gene>
    <name evidence="9" type="ORF">SVA_1898</name>
</gene>
<dbReference type="OrthoDB" id="4045at2"/>
<keyword evidence="2" id="KW-1003">Cell membrane</keyword>
<dbReference type="InterPro" id="IPR002898">
    <property type="entry name" value="MotA_ExbB_proton_chnl"/>
</dbReference>
<evidence type="ECO:0000256" key="7">
    <source>
        <dbReference type="SAM" id="Phobius"/>
    </source>
</evidence>
<accession>A0A1B4V791</accession>
<keyword evidence="6" id="KW-0813">Transport</keyword>
<dbReference type="PANTHER" id="PTHR30625:SF11">
    <property type="entry name" value="MOTA_TOLQ_EXBB PROTON CHANNEL DOMAIN-CONTAINING PROTEIN"/>
    <property type="match status" value="1"/>
</dbReference>
<feature type="transmembrane region" description="Helical" evidence="7">
    <location>
        <begin position="146"/>
        <end position="172"/>
    </location>
</feature>
<dbReference type="KEGG" id="sva:SVA_1898"/>
<evidence type="ECO:0000259" key="8">
    <source>
        <dbReference type="Pfam" id="PF01618"/>
    </source>
</evidence>
<dbReference type="GO" id="GO:0005886">
    <property type="term" value="C:plasma membrane"/>
    <property type="evidence" value="ECO:0007669"/>
    <property type="project" value="UniProtKB-SubCell"/>
</dbReference>
<protein>
    <submittedName>
        <fullName evidence="9">Biopolymer transporter ExbB</fullName>
    </submittedName>
</protein>
<feature type="domain" description="MotA/TolQ/ExbB proton channel" evidence="8">
    <location>
        <begin position="68"/>
        <end position="187"/>
    </location>
</feature>
<feature type="transmembrane region" description="Helical" evidence="7">
    <location>
        <begin position="113"/>
        <end position="134"/>
    </location>
</feature>
<evidence type="ECO:0000256" key="3">
    <source>
        <dbReference type="ARBA" id="ARBA00022692"/>
    </source>
</evidence>
<comment type="similarity">
    <text evidence="6">Belongs to the exbB/tolQ family.</text>
</comment>
<dbReference type="PANTHER" id="PTHR30625">
    <property type="entry name" value="PROTEIN TOLQ"/>
    <property type="match status" value="1"/>
</dbReference>
<feature type="transmembrane region" description="Helical" evidence="7">
    <location>
        <begin position="6"/>
        <end position="26"/>
    </location>
</feature>
<dbReference type="RefSeq" id="WP_096460957.1">
    <property type="nucleotide sequence ID" value="NZ_AP014936.1"/>
</dbReference>
<dbReference type="Pfam" id="PF01618">
    <property type="entry name" value="MotA_ExbB"/>
    <property type="match status" value="1"/>
</dbReference>
<organism evidence="9 10">
    <name type="scientific">Sulfurifustis variabilis</name>
    <dbReference type="NCBI Taxonomy" id="1675686"/>
    <lineage>
        <taxon>Bacteria</taxon>
        <taxon>Pseudomonadati</taxon>
        <taxon>Pseudomonadota</taxon>
        <taxon>Gammaproteobacteria</taxon>
        <taxon>Acidiferrobacterales</taxon>
        <taxon>Acidiferrobacteraceae</taxon>
        <taxon>Sulfurifustis</taxon>
    </lineage>
</organism>
<dbReference type="AlphaFoldDB" id="A0A1B4V791"/>
<keyword evidence="10" id="KW-1185">Reference proteome</keyword>
<evidence type="ECO:0000256" key="2">
    <source>
        <dbReference type="ARBA" id="ARBA00022475"/>
    </source>
</evidence>
<sequence length="204" mass="22383">MFELIQAGGWVMWPIVLSSVAALAIIGERFWSLQRKHVCPPNLVGQVQQWLARNELDDAHITLVRDSSPLGRILAAGLVNRRHDREIIKEALEDTGRHVSPDLERYLRTLGTIAAISPFLGLLGTVLGMIQMFSGIGTHGVGDPSIVAAGIAQALITTAAGLAVAIPAVMFYRYFRGKVNELLLDMEQEALKLVEILHGEREKD</sequence>
<dbReference type="Proteomes" id="UP000218899">
    <property type="component" value="Chromosome"/>
</dbReference>
<evidence type="ECO:0000313" key="10">
    <source>
        <dbReference type="Proteomes" id="UP000218899"/>
    </source>
</evidence>
<evidence type="ECO:0000256" key="1">
    <source>
        <dbReference type="ARBA" id="ARBA00004651"/>
    </source>
</evidence>
<keyword evidence="4 7" id="KW-1133">Transmembrane helix</keyword>
<keyword evidence="5 7" id="KW-0472">Membrane</keyword>
<evidence type="ECO:0000256" key="5">
    <source>
        <dbReference type="ARBA" id="ARBA00023136"/>
    </source>
</evidence>
<dbReference type="EMBL" id="AP014936">
    <property type="protein sequence ID" value="BAU48452.1"/>
    <property type="molecule type" value="Genomic_DNA"/>
</dbReference>
<keyword evidence="6" id="KW-0653">Protein transport</keyword>
<keyword evidence="3 7" id="KW-0812">Transmembrane</keyword>
<reference evidence="9 10" key="1">
    <citation type="submission" date="2015-08" db="EMBL/GenBank/DDBJ databases">
        <title>Complete genome sequence of Sulfurifustis variabilis.</title>
        <authorList>
            <person name="Miura A."/>
            <person name="Kojima H."/>
            <person name="Fukui M."/>
        </authorList>
    </citation>
    <scope>NUCLEOTIDE SEQUENCE [LARGE SCALE GENOMIC DNA]</scope>
    <source>
        <strain evidence="10">skN76</strain>
    </source>
</reference>